<sequence length="236" mass="26060">MLIRKHTLALVVLATLVLQGCATGPQFVTKQERFPLMYEEEPLSILVLPPMNQSTAADAKDYYSTTIQEPLSLLGYYTYPVPVTNEILKMEGVYDTEMLYGLPLEKFREYFGADAVLYTTITQWDTAYFVLGSNLTVAFTAEIKSTKTNRTIWDYSGTIVVDLSGGNSGGSPLGLVVQIVATAVKTAVADYVPYARTVNTCVFSALPVGKYRAEHMQDQQALVLPKGQSAQIYLQQ</sequence>
<keyword evidence="1" id="KW-0732">Signal</keyword>
<feature type="signal peptide" evidence="1">
    <location>
        <begin position="1"/>
        <end position="22"/>
    </location>
</feature>
<name>A0A846QRN1_9BACT</name>
<comment type="caution">
    <text evidence="2">The sequence shown here is derived from an EMBL/GenBank/DDBJ whole genome shotgun (WGS) entry which is preliminary data.</text>
</comment>
<evidence type="ECO:0008006" key="4">
    <source>
        <dbReference type="Google" id="ProtNLM"/>
    </source>
</evidence>
<proteinExistence type="predicted"/>
<dbReference type="InterPro" id="IPR008517">
    <property type="entry name" value="GNA1162-like"/>
</dbReference>
<keyword evidence="3" id="KW-1185">Reference proteome</keyword>
<dbReference type="Pfam" id="PF05643">
    <property type="entry name" value="GNA1162-like"/>
    <property type="match status" value="1"/>
</dbReference>
<protein>
    <recommendedName>
        <fullName evidence="4">Lipoprotein</fullName>
    </recommendedName>
</protein>
<dbReference type="AlphaFoldDB" id="A0A846QRN1"/>
<organism evidence="2 3">
    <name type="scientific">Desulfobaculum xiamenense</name>
    <dbReference type="NCBI Taxonomy" id="995050"/>
    <lineage>
        <taxon>Bacteria</taxon>
        <taxon>Pseudomonadati</taxon>
        <taxon>Thermodesulfobacteriota</taxon>
        <taxon>Desulfovibrionia</taxon>
        <taxon>Desulfovibrionales</taxon>
        <taxon>Desulfovibrionaceae</taxon>
        <taxon>Desulfobaculum</taxon>
    </lineage>
</organism>
<dbReference type="Proteomes" id="UP000580856">
    <property type="component" value="Unassembled WGS sequence"/>
</dbReference>
<feature type="chain" id="PRO_5032665925" description="Lipoprotein" evidence="1">
    <location>
        <begin position="23"/>
        <end position="236"/>
    </location>
</feature>
<dbReference type="EMBL" id="JAATJA010000003">
    <property type="protein sequence ID" value="NJB69023.1"/>
    <property type="molecule type" value="Genomic_DNA"/>
</dbReference>
<evidence type="ECO:0000313" key="2">
    <source>
        <dbReference type="EMBL" id="NJB69023.1"/>
    </source>
</evidence>
<evidence type="ECO:0000256" key="1">
    <source>
        <dbReference type="SAM" id="SignalP"/>
    </source>
</evidence>
<reference evidence="2 3" key="1">
    <citation type="submission" date="2020-03" db="EMBL/GenBank/DDBJ databases">
        <title>Genomic Encyclopedia of Type Strains, Phase IV (KMG-IV): sequencing the most valuable type-strain genomes for metagenomic binning, comparative biology and taxonomic classification.</title>
        <authorList>
            <person name="Goeker M."/>
        </authorList>
    </citation>
    <scope>NUCLEOTIDE SEQUENCE [LARGE SCALE GENOMIC DNA]</scope>
    <source>
        <strain evidence="2 3">DSM 24233</strain>
    </source>
</reference>
<evidence type="ECO:0000313" key="3">
    <source>
        <dbReference type="Proteomes" id="UP000580856"/>
    </source>
</evidence>
<dbReference type="Gene3D" id="3.40.50.10610">
    <property type="entry name" value="ABC-type transport auxiliary lipoprotein component"/>
    <property type="match status" value="1"/>
</dbReference>
<accession>A0A846QRN1</accession>
<gene>
    <name evidence="2" type="ORF">GGQ74_002717</name>
</gene>
<dbReference type="PROSITE" id="PS51257">
    <property type="entry name" value="PROKAR_LIPOPROTEIN"/>
    <property type="match status" value="1"/>
</dbReference>
<dbReference type="RefSeq" id="WP_167942112.1">
    <property type="nucleotide sequence ID" value="NZ_JAATJA010000003.1"/>
</dbReference>